<dbReference type="SMART" id="SM00287">
    <property type="entry name" value="SH3b"/>
    <property type="match status" value="1"/>
</dbReference>
<accession>A0ABT6LME7</accession>
<comment type="caution">
    <text evidence="3">The sequence shown here is derived from an EMBL/GenBank/DDBJ whole genome shotgun (WGS) entry which is preliminary data.</text>
</comment>
<name>A0ABT6LME7_9ACTN</name>
<sequence>MKKKTIVRLLSIVAATAAIPALLVTPANAAATDRCGEGYSDKDGSAWKATGSGGNIRSGPSTSCSIVGKASSGHKLDYHCYLYLDEAYFWTYLRDDSTGKYGWVRGDLLSDHGSLKHC</sequence>
<proteinExistence type="predicted"/>
<dbReference type="RefSeq" id="WP_280878395.1">
    <property type="nucleotide sequence ID" value="NZ_JARXVH010000007.1"/>
</dbReference>
<dbReference type="InterPro" id="IPR003646">
    <property type="entry name" value="SH3-like_bac-type"/>
</dbReference>
<evidence type="ECO:0000256" key="1">
    <source>
        <dbReference type="SAM" id="SignalP"/>
    </source>
</evidence>
<feature type="chain" id="PRO_5046076339" evidence="1">
    <location>
        <begin position="30"/>
        <end position="118"/>
    </location>
</feature>
<evidence type="ECO:0000259" key="2">
    <source>
        <dbReference type="PROSITE" id="PS51781"/>
    </source>
</evidence>
<dbReference type="Pfam" id="PF08239">
    <property type="entry name" value="SH3_3"/>
    <property type="match status" value="1"/>
</dbReference>
<dbReference type="EMBL" id="JARXVH010000007">
    <property type="protein sequence ID" value="MDH6217477.1"/>
    <property type="molecule type" value="Genomic_DNA"/>
</dbReference>
<dbReference type="Proteomes" id="UP001160499">
    <property type="component" value="Unassembled WGS sequence"/>
</dbReference>
<feature type="signal peptide" evidence="1">
    <location>
        <begin position="1"/>
        <end position="29"/>
    </location>
</feature>
<protein>
    <submittedName>
        <fullName evidence="3">Uncharacterized protein YgiM (DUF1202 family)</fullName>
    </submittedName>
</protein>
<keyword evidence="4" id="KW-1185">Reference proteome</keyword>
<keyword evidence="1" id="KW-0732">Signal</keyword>
<dbReference type="PROSITE" id="PS51781">
    <property type="entry name" value="SH3B"/>
    <property type="match status" value="1"/>
</dbReference>
<feature type="domain" description="SH3b" evidence="2">
    <location>
        <begin position="42"/>
        <end position="113"/>
    </location>
</feature>
<dbReference type="Gene3D" id="2.30.30.40">
    <property type="entry name" value="SH3 Domains"/>
    <property type="match status" value="1"/>
</dbReference>
<reference evidence="3 4" key="1">
    <citation type="submission" date="2023-04" db="EMBL/GenBank/DDBJ databases">
        <title>Forest soil microbial communities from Buena Vista Peninsula, Colon Province, Panama.</title>
        <authorList>
            <person name="Bouskill N."/>
        </authorList>
    </citation>
    <scope>NUCLEOTIDE SEQUENCE [LARGE SCALE GENOMIC DNA]</scope>
    <source>
        <strain evidence="3 4">GGS1</strain>
    </source>
</reference>
<evidence type="ECO:0000313" key="4">
    <source>
        <dbReference type="Proteomes" id="UP001160499"/>
    </source>
</evidence>
<organism evidence="3 4">
    <name type="scientific">Streptomyces pseudovenezuelae</name>
    <dbReference type="NCBI Taxonomy" id="67350"/>
    <lineage>
        <taxon>Bacteria</taxon>
        <taxon>Bacillati</taxon>
        <taxon>Actinomycetota</taxon>
        <taxon>Actinomycetes</taxon>
        <taxon>Kitasatosporales</taxon>
        <taxon>Streptomycetaceae</taxon>
        <taxon>Streptomyces</taxon>
        <taxon>Streptomyces aurantiacus group</taxon>
    </lineage>
</organism>
<gene>
    <name evidence="3" type="ORF">M2283_004805</name>
</gene>
<evidence type="ECO:0000313" key="3">
    <source>
        <dbReference type="EMBL" id="MDH6217477.1"/>
    </source>
</evidence>